<sequence length="528" mass="57762">MACGLWPSASSVACRLTAHSCKPRLISPFIPVLDQPVSTHSSCEPPAMTEKTVVLYPTLGVGHLNPMVQLAKAFLRRGVAVTIAVVDPPGKDPVLEAAVARLASACPSMTVRLLPIPPARADKPYSHPAMRMLDELRLASPVLREFLGSLPAVDALVVDMFCIDALDVAAELAVPAYIFYPSAAGDLAIYLQVPDLCRAAPSSFKDMGQTALRFSGVPPVRALDMPDTMLDRESELCRRRVRQLARMPEARGILVNSFEELEPRALKALRDGLCVPAGRSTPEIYCVGPLVDGGAGVNGESGERHACLEWLDGQPKQSVVFLCFGSRGVFSAAQLRETARGLEESGQRFLWTVRSPREEERSRFAEPDLEAFLPDGFLQRTGGRGLVLKNWAPQAEVVQHEAVGAFVTHCGWNSALEAIMAGVPMICWPLYAEQRLNKVHLVEEMRIGVVVEGYEEELVKAEEVEAKVRLVMQSEEGKKLRDRVAMAKEMAADAVKDGGSSDVAFYAFLKHLEMRKLEQGQIRRSDNP</sequence>
<reference evidence="1" key="1">
    <citation type="submission" date="2021-05" db="EMBL/GenBank/DDBJ databases">
        <authorList>
            <person name="Scholz U."/>
            <person name="Mascher M."/>
            <person name="Fiebig A."/>
        </authorList>
    </citation>
    <scope>NUCLEOTIDE SEQUENCE [LARGE SCALE GENOMIC DNA]</scope>
</reference>
<accession>A0ACD5W0V8</accession>
<evidence type="ECO:0000313" key="2">
    <source>
        <dbReference type="Proteomes" id="UP001732700"/>
    </source>
</evidence>
<organism evidence="1 2">
    <name type="scientific">Avena sativa</name>
    <name type="common">Oat</name>
    <dbReference type="NCBI Taxonomy" id="4498"/>
    <lineage>
        <taxon>Eukaryota</taxon>
        <taxon>Viridiplantae</taxon>
        <taxon>Streptophyta</taxon>
        <taxon>Embryophyta</taxon>
        <taxon>Tracheophyta</taxon>
        <taxon>Spermatophyta</taxon>
        <taxon>Magnoliopsida</taxon>
        <taxon>Liliopsida</taxon>
        <taxon>Poales</taxon>
        <taxon>Poaceae</taxon>
        <taxon>BOP clade</taxon>
        <taxon>Pooideae</taxon>
        <taxon>Poodae</taxon>
        <taxon>Poeae</taxon>
        <taxon>Poeae Chloroplast Group 1 (Aveneae type)</taxon>
        <taxon>Aveninae</taxon>
        <taxon>Avena</taxon>
    </lineage>
</organism>
<reference evidence="1" key="2">
    <citation type="submission" date="2025-09" db="UniProtKB">
        <authorList>
            <consortium name="EnsemblPlants"/>
        </authorList>
    </citation>
    <scope>IDENTIFICATION</scope>
</reference>
<protein>
    <submittedName>
        <fullName evidence="1">Uncharacterized protein</fullName>
    </submittedName>
</protein>
<keyword evidence="2" id="KW-1185">Reference proteome</keyword>
<dbReference type="Proteomes" id="UP001732700">
    <property type="component" value="Chromosome 3D"/>
</dbReference>
<evidence type="ECO:0000313" key="1">
    <source>
        <dbReference type="EnsemblPlants" id="AVESA.00010b.r2.3DG0550640.1.CDS.1"/>
    </source>
</evidence>
<dbReference type="EnsemblPlants" id="AVESA.00010b.r2.3DG0550640.1">
    <property type="protein sequence ID" value="AVESA.00010b.r2.3DG0550640.1.CDS.1"/>
    <property type="gene ID" value="AVESA.00010b.r2.3DG0550640"/>
</dbReference>
<name>A0ACD5W0V8_AVESA</name>
<proteinExistence type="predicted"/>